<dbReference type="GO" id="GO:0044718">
    <property type="term" value="P:siderophore transmembrane transport"/>
    <property type="evidence" value="ECO:0007669"/>
    <property type="project" value="TreeGrafter"/>
</dbReference>
<dbReference type="EMBL" id="VJOL01000008">
    <property type="protein sequence ID" value="TSE30983.1"/>
    <property type="molecule type" value="Genomic_DNA"/>
</dbReference>
<protein>
    <submittedName>
        <fullName evidence="7">TonB-copper: TonB-dependent copper receptor</fullName>
    </submittedName>
</protein>
<evidence type="ECO:0000256" key="5">
    <source>
        <dbReference type="ARBA" id="ARBA00023136"/>
    </source>
</evidence>
<evidence type="ECO:0000256" key="4">
    <source>
        <dbReference type="ARBA" id="ARBA00022692"/>
    </source>
</evidence>
<keyword evidence="8" id="KW-1185">Reference proteome</keyword>
<evidence type="ECO:0000313" key="7">
    <source>
        <dbReference type="EMBL" id="TSE30983.1"/>
    </source>
</evidence>
<keyword evidence="2" id="KW-0813">Transport</keyword>
<keyword evidence="6" id="KW-0998">Cell outer membrane</keyword>
<dbReference type="Proteomes" id="UP000318542">
    <property type="component" value="Unassembled WGS sequence"/>
</dbReference>
<evidence type="ECO:0000256" key="3">
    <source>
        <dbReference type="ARBA" id="ARBA00022452"/>
    </source>
</evidence>
<dbReference type="Gene3D" id="2.40.170.20">
    <property type="entry name" value="TonB-dependent receptor, beta-barrel domain"/>
    <property type="match status" value="1"/>
</dbReference>
<gene>
    <name evidence="7" type="ORF">Tther_00691</name>
</gene>
<dbReference type="AlphaFoldDB" id="A0A554X577"/>
<accession>A0A554X577</accession>
<dbReference type="PANTHER" id="PTHR30069">
    <property type="entry name" value="TONB-DEPENDENT OUTER MEMBRANE RECEPTOR"/>
    <property type="match status" value="1"/>
</dbReference>
<dbReference type="PROSITE" id="PS01156">
    <property type="entry name" value="TONB_DEPENDENT_REC_2"/>
    <property type="match status" value="1"/>
</dbReference>
<name>A0A554X577_9BURK</name>
<evidence type="ECO:0000256" key="6">
    <source>
        <dbReference type="ARBA" id="ARBA00023237"/>
    </source>
</evidence>
<comment type="subcellular location">
    <subcellularLocation>
        <location evidence="1">Cell outer membrane</location>
        <topology evidence="1">Multi-pass membrane protein</topology>
    </subcellularLocation>
</comment>
<dbReference type="PANTHER" id="PTHR30069:SF49">
    <property type="entry name" value="OUTER MEMBRANE PROTEIN C"/>
    <property type="match status" value="1"/>
</dbReference>
<dbReference type="InterPro" id="IPR010917">
    <property type="entry name" value="TonB_rcpt_CS"/>
</dbReference>
<comment type="caution">
    <text evidence="7">The sequence shown here is derived from an EMBL/GenBank/DDBJ whole genome shotgun (WGS) entry which is preliminary data.</text>
</comment>
<keyword evidence="5" id="KW-0472">Membrane</keyword>
<dbReference type="InterPro" id="IPR036942">
    <property type="entry name" value="Beta-barrel_TonB_sf"/>
</dbReference>
<dbReference type="SUPFAM" id="SSF56935">
    <property type="entry name" value="Porins"/>
    <property type="match status" value="1"/>
</dbReference>
<proteinExistence type="predicted"/>
<dbReference type="GO" id="GO:0009279">
    <property type="term" value="C:cell outer membrane"/>
    <property type="evidence" value="ECO:0007669"/>
    <property type="project" value="UniProtKB-SubCell"/>
</dbReference>
<evidence type="ECO:0000313" key="8">
    <source>
        <dbReference type="Proteomes" id="UP000318542"/>
    </source>
</evidence>
<evidence type="ECO:0000256" key="1">
    <source>
        <dbReference type="ARBA" id="ARBA00004571"/>
    </source>
</evidence>
<evidence type="ECO:0000256" key="2">
    <source>
        <dbReference type="ARBA" id="ARBA00022448"/>
    </source>
</evidence>
<keyword evidence="7" id="KW-0675">Receptor</keyword>
<dbReference type="RefSeq" id="WP_185974995.1">
    <property type="nucleotide sequence ID" value="NZ_VJOL01000008.1"/>
</dbReference>
<dbReference type="InterPro" id="IPR039426">
    <property type="entry name" value="TonB-dep_rcpt-like"/>
</dbReference>
<keyword evidence="3" id="KW-1134">Transmembrane beta strand</keyword>
<reference evidence="7 8" key="1">
    <citation type="submission" date="2019-07" db="EMBL/GenBank/DDBJ databases">
        <title>Tepidimonas thermarum AA-1 draft genome.</title>
        <authorList>
            <person name="Da Costa M.S."/>
            <person name="Froufe H.J.C."/>
            <person name="Egas C."/>
            <person name="Albuquerque L."/>
        </authorList>
    </citation>
    <scope>NUCLEOTIDE SEQUENCE [LARGE SCALE GENOMIC DNA]</scope>
    <source>
        <strain evidence="7 8">AA-1</strain>
    </source>
</reference>
<dbReference type="GO" id="GO:0015344">
    <property type="term" value="F:siderophore uptake transmembrane transporter activity"/>
    <property type="evidence" value="ECO:0007669"/>
    <property type="project" value="TreeGrafter"/>
</dbReference>
<sequence length="196" mass="21782">MEPHLTHVRNFIDAERLPNQVGNQRFVLLRYANVSARLYGVDLSGHADLARNDWGAWGVRGQLSYLKGRNRITGDGLYQIMPLNARISLTHRVGTWDSALELVAVKAKTDVSQVRNEVRTPGYGLLNVRTATRLGRGKLELGIDNLFDRLYRLPTGGAYVGQGTTMTNPMPPNVPQWGTAVPGPGRTVWLAYQQAF</sequence>
<organism evidence="7 8">
    <name type="scientific">Tepidimonas thermarum</name>
    <dbReference type="NCBI Taxonomy" id="335431"/>
    <lineage>
        <taxon>Bacteria</taxon>
        <taxon>Pseudomonadati</taxon>
        <taxon>Pseudomonadota</taxon>
        <taxon>Betaproteobacteria</taxon>
        <taxon>Burkholderiales</taxon>
        <taxon>Tepidimonas</taxon>
    </lineage>
</organism>
<keyword evidence="4" id="KW-0812">Transmembrane</keyword>